<accession>A0AAJ6HY80</accession>
<dbReference type="Proteomes" id="UP001235874">
    <property type="component" value="Chromosome"/>
</dbReference>
<evidence type="ECO:0000313" key="1">
    <source>
        <dbReference type="EMBL" id="WLS48477.1"/>
    </source>
</evidence>
<sequence>MSEPVAGPAEILGSAPVIEALAALEHERWAHWQRYLHGQGELGEDGSITIPAALVGRWARQMATPYVELSEDEKESDREQVRRYLPVIVAAMRGAGDGTCCRH</sequence>
<evidence type="ECO:0000313" key="2">
    <source>
        <dbReference type="Proteomes" id="UP001235874"/>
    </source>
</evidence>
<dbReference type="RefSeq" id="WP_306273792.1">
    <property type="nucleotide sequence ID" value="NZ_CP130472.1"/>
</dbReference>
<dbReference type="EMBL" id="CP130472">
    <property type="protein sequence ID" value="WLS48477.1"/>
    <property type="molecule type" value="Genomic_DNA"/>
</dbReference>
<name>A0AAJ6HY80_9ACTN</name>
<reference evidence="1 2" key="1">
    <citation type="submission" date="2023-07" db="EMBL/GenBank/DDBJ databases">
        <title>Micromonospora profundi TRM 95458 converts glycerol to a new osmotic compound.</title>
        <authorList>
            <person name="Lu D."/>
        </authorList>
    </citation>
    <scope>NUCLEOTIDE SEQUENCE [LARGE SCALE GENOMIC DNA]</scope>
    <source>
        <strain evidence="1 2">TRM95458</strain>
    </source>
</reference>
<proteinExistence type="predicted"/>
<protein>
    <submittedName>
        <fullName evidence="1">Uncharacterized protein</fullName>
    </submittedName>
</protein>
<dbReference type="KEGG" id="mprn:Q3V37_15290"/>
<dbReference type="Gene3D" id="6.20.350.10">
    <property type="match status" value="1"/>
</dbReference>
<gene>
    <name evidence="1" type="ORF">Q3V37_15290</name>
</gene>
<keyword evidence="2" id="KW-1185">Reference proteome</keyword>
<organism evidence="1 2">
    <name type="scientific">Micromonospora profundi</name>
    <dbReference type="NCBI Taxonomy" id="1420889"/>
    <lineage>
        <taxon>Bacteria</taxon>
        <taxon>Bacillati</taxon>
        <taxon>Actinomycetota</taxon>
        <taxon>Actinomycetes</taxon>
        <taxon>Micromonosporales</taxon>
        <taxon>Micromonosporaceae</taxon>
        <taxon>Micromonospora</taxon>
    </lineage>
</organism>
<dbReference type="AlphaFoldDB" id="A0AAJ6HY80"/>